<organism evidence="7 8">
    <name type="scientific">Streptosporangium algeriense</name>
    <dbReference type="NCBI Taxonomy" id="1682748"/>
    <lineage>
        <taxon>Bacteria</taxon>
        <taxon>Bacillati</taxon>
        <taxon>Actinomycetota</taxon>
        <taxon>Actinomycetes</taxon>
        <taxon>Streptosporangiales</taxon>
        <taxon>Streptosporangiaceae</taxon>
        <taxon>Streptosporangium</taxon>
    </lineage>
</organism>
<feature type="non-terminal residue" evidence="7">
    <location>
        <position position="130"/>
    </location>
</feature>
<keyword evidence="3 6" id="KW-0812">Transmembrane</keyword>
<evidence type="ECO:0000256" key="1">
    <source>
        <dbReference type="ARBA" id="ARBA00004651"/>
    </source>
</evidence>
<evidence type="ECO:0000256" key="2">
    <source>
        <dbReference type="ARBA" id="ARBA00022475"/>
    </source>
</evidence>
<dbReference type="Gene3D" id="1.20.1250.20">
    <property type="entry name" value="MFS general substrate transporter like domains"/>
    <property type="match status" value="1"/>
</dbReference>
<evidence type="ECO:0000256" key="5">
    <source>
        <dbReference type="ARBA" id="ARBA00023136"/>
    </source>
</evidence>
<evidence type="ECO:0000256" key="4">
    <source>
        <dbReference type="ARBA" id="ARBA00022989"/>
    </source>
</evidence>
<protein>
    <submittedName>
        <fullName evidence="7">MFS transporter</fullName>
    </submittedName>
</protein>
<keyword evidence="8" id="KW-1185">Reference proteome</keyword>
<sequence length="130" mass="13618">MGDEFYVLAVPLVILQIGGTANQTAWVYSCSLFPQIIFGMLGGVLADRSRGIRMLRLCYAVSALVLLTAFAAFAVRGIDVVSLGAVAVLLGLTASAAAACFDRVLPHFVAVGHLSRANAMTEASRTVCVV</sequence>
<comment type="subcellular location">
    <subcellularLocation>
        <location evidence="1">Cell membrane</location>
        <topology evidence="1">Multi-pass membrane protein</topology>
    </subcellularLocation>
</comment>
<feature type="transmembrane region" description="Helical" evidence="6">
    <location>
        <begin position="25"/>
        <end position="45"/>
    </location>
</feature>
<dbReference type="InterPro" id="IPR011701">
    <property type="entry name" value="MFS"/>
</dbReference>
<keyword evidence="4 6" id="KW-1133">Transmembrane helix</keyword>
<dbReference type="PANTHER" id="PTHR23513:SF6">
    <property type="entry name" value="MAJOR FACILITATOR SUPERFAMILY ASSOCIATED DOMAIN-CONTAINING PROTEIN"/>
    <property type="match status" value="1"/>
</dbReference>
<accession>A0ABW3DP60</accession>
<dbReference type="InterPro" id="IPR036259">
    <property type="entry name" value="MFS_trans_sf"/>
</dbReference>
<feature type="transmembrane region" description="Helical" evidence="6">
    <location>
        <begin position="81"/>
        <end position="101"/>
    </location>
</feature>
<evidence type="ECO:0000256" key="6">
    <source>
        <dbReference type="SAM" id="Phobius"/>
    </source>
</evidence>
<evidence type="ECO:0000313" key="7">
    <source>
        <dbReference type="EMBL" id="MFD0884954.1"/>
    </source>
</evidence>
<gene>
    <name evidence="7" type="ORF">ACFQ08_10390</name>
</gene>
<dbReference type="SUPFAM" id="SSF103473">
    <property type="entry name" value="MFS general substrate transporter"/>
    <property type="match status" value="1"/>
</dbReference>
<dbReference type="PANTHER" id="PTHR23513">
    <property type="entry name" value="INTEGRAL MEMBRANE EFFLUX PROTEIN-RELATED"/>
    <property type="match status" value="1"/>
</dbReference>
<dbReference type="Pfam" id="PF07690">
    <property type="entry name" value="MFS_1"/>
    <property type="match status" value="1"/>
</dbReference>
<dbReference type="EMBL" id="JBHTHX010000259">
    <property type="protein sequence ID" value="MFD0884954.1"/>
    <property type="molecule type" value="Genomic_DNA"/>
</dbReference>
<comment type="caution">
    <text evidence="7">The sequence shown here is derived from an EMBL/GenBank/DDBJ whole genome shotgun (WGS) entry which is preliminary data.</text>
</comment>
<name>A0ABW3DP60_9ACTN</name>
<feature type="transmembrane region" description="Helical" evidence="6">
    <location>
        <begin position="57"/>
        <end position="75"/>
    </location>
</feature>
<keyword evidence="2" id="KW-1003">Cell membrane</keyword>
<evidence type="ECO:0000313" key="8">
    <source>
        <dbReference type="Proteomes" id="UP001597024"/>
    </source>
</evidence>
<proteinExistence type="predicted"/>
<dbReference type="Proteomes" id="UP001597024">
    <property type="component" value="Unassembled WGS sequence"/>
</dbReference>
<reference evidence="8" key="1">
    <citation type="journal article" date="2019" name="Int. J. Syst. Evol. Microbiol.">
        <title>The Global Catalogue of Microorganisms (GCM) 10K type strain sequencing project: providing services to taxonomists for standard genome sequencing and annotation.</title>
        <authorList>
            <consortium name="The Broad Institute Genomics Platform"/>
            <consortium name="The Broad Institute Genome Sequencing Center for Infectious Disease"/>
            <person name="Wu L."/>
            <person name="Ma J."/>
        </authorList>
    </citation>
    <scope>NUCLEOTIDE SEQUENCE [LARGE SCALE GENOMIC DNA]</scope>
    <source>
        <strain evidence="8">CCUG 62974</strain>
    </source>
</reference>
<keyword evidence="5 6" id="KW-0472">Membrane</keyword>
<evidence type="ECO:0000256" key="3">
    <source>
        <dbReference type="ARBA" id="ARBA00022692"/>
    </source>
</evidence>